<gene>
    <name evidence="1" type="ORF">A2704_02765</name>
</gene>
<dbReference type="AlphaFoldDB" id="A0A1F6CPI7"/>
<dbReference type="EMBL" id="MFKW01000039">
    <property type="protein sequence ID" value="OGG51068.1"/>
    <property type="molecule type" value="Genomic_DNA"/>
</dbReference>
<proteinExistence type="predicted"/>
<evidence type="ECO:0000313" key="1">
    <source>
        <dbReference type="EMBL" id="OGG51068.1"/>
    </source>
</evidence>
<protein>
    <submittedName>
        <fullName evidence="1">Uncharacterized protein</fullName>
    </submittedName>
</protein>
<evidence type="ECO:0000313" key="2">
    <source>
        <dbReference type="Proteomes" id="UP000176445"/>
    </source>
</evidence>
<accession>A0A1F6CPI7</accession>
<sequence length="157" mass="17168">MPRGPDHFSRGSRMNPDIATEAKAKSEQLMATLPAMIEACKGVPYKGTAKTKDDLIAALANVYTPSDVILKFCNDFFEITIPKVESVEQGADLLYLSDFMNGSRLAPQVHTVSSGSHEDSYKKFRTLQSQLRQKLDSLGGKNIQQGTVPLYGGLSDL</sequence>
<organism evidence="1 2">
    <name type="scientific">Candidatus Kaiserbacteria bacterium RIFCSPHIGHO2_01_FULL_54_36b</name>
    <dbReference type="NCBI Taxonomy" id="1798483"/>
    <lineage>
        <taxon>Bacteria</taxon>
        <taxon>Candidatus Kaiseribacteriota</taxon>
    </lineage>
</organism>
<name>A0A1F6CPI7_9BACT</name>
<comment type="caution">
    <text evidence="1">The sequence shown here is derived from an EMBL/GenBank/DDBJ whole genome shotgun (WGS) entry which is preliminary data.</text>
</comment>
<reference evidence="1 2" key="1">
    <citation type="journal article" date="2016" name="Nat. Commun.">
        <title>Thousands of microbial genomes shed light on interconnected biogeochemical processes in an aquifer system.</title>
        <authorList>
            <person name="Anantharaman K."/>
            <person name="Brown C.T."/>
            <person name="Hug L.A."/>
            <person name="Sharon I."/>
            <person name="Castelle C.J."/>
            <person name="Probst A.J."/>
            <person name="Thomas B.C."/>
            <person name="Singh A."/>
            <person name="Wilkins M.J."/>
            <person name="Karaoz U."/>
            <person name="Brodie E.L."/>
            <person name="Williams K.H."/>
            <person name="Hubbard S.S."/>
            <person name="Banfield J.F."/>
        </authorList>
    </citation>
    <scope>NUCLEOTIDE SEQUENCE [LARGE SCALE GENOMIC DNA]</scope>
</reference>
<dbReference type="Proteomes" id="UP000176445">
    <property type="component" value="Unassembled WGS sequence"/>
</dbReference>